<comment type="caution">
    <text evidence="1">The sequence shown here is derived from an EMBL/GenBank/DDBJ whole genome shotgun (WGS) entry which is preliminary data.</text>
</comment>
<evidence type="ECO:0008006" key="3">
    <source>
        <dbReference type="Google" id="ProtNLM"/>
    </source>
</evidence>
<dbReference type="GeneID" id="57094325"/>
<gene>
    <name evidence="1" type="ORF">VF08_03265</name>
</gene>
<name>A0A9Q5ZG12_NOSLI</name>
<evidence type="ECO:0000313" key="2">
    <source>
        <dbReference type="Proteomes" id="UP000222310"/>
    </source>
</evidence>
<dbReference type="EMBL" id="LAHD01000005">
    <property type="protein sequence ID" value="PHK06765.1"/>
    <property type="molecule type" value="Genomic_DNA"/>
</dbReference>
<organism evidence="1 2">
    <name type="scientific">Nostoc linckia z8</name>
    <dbReference type="NCBI Taxonomy" id="1628746"/>
    <lineage>
        <taxon>Bacteria</taxon>
        <taxon>Bacillati</taxon>
        <taxon>Cyanobacteriota</taxon>
        <taxon>Cyanophyceae</taxon>
        <taxon>Nostocales</taxon>
        <taxon>Nostocaceae</taxon>
        <taxon>Nostoc</taxon>
    </lineage>
</organism>
<dbReference type="AlphaFoldDB" id="A0A9Q5ZG12"/>
<dbReference type="RefSeq" id="WP_099066551.1">
    <property type="nucleotide sequence ID" value="NZ_LAHD01000005.1"/>
</dbReference>
<accession>A0A9Q5ZG12</accession>
<proteinExistence type="predicted"/>
<dbReference type="Proteomes" id="UP000222310">
    <property type="component" value="Unassembled WGS sequence"/>
</dbReference>
<protein>
    <recommendedName>
        <fullName evidence="3">Restriction endonuclease</fullName>
    </recommendedName>
</protein>
<sequence length="261" mass="29726">MHPSQFVELAGFPERWQEKHLQKYLAERLQEQGYGVKLEAGANGGRADIVSDWMDGAIIEVKKYLDRNTIYQAVGQLNLYGLGNKRKLVVMGFLTSEAREQKSAFTTASMVQQDPRVKVVFVNLEKEWQPGYKTATSWLRIPKFQVPPLSLPQLPKIKLQWLFELVKSHPILLALAIVVFLSTIPIPKPRQNNQLKQNGINNTFMHSSERNILPVELISEPELEVEKSYADLESGDDKRHNNQSNGTENSVYNLNKLLDSV</sequence>
<evidence type="ECO:0000313" key="1">
    <source>
        <dbReference type="EMBL" id="PHK06765.1"/>
    </source>
</evidence>
<reference evidence="1 2" key="1">
    <citation type="submission" date="2015-02" db="EMBL/GenBank/DDBJ databases">
        <title>Nostoc linckia genome annotation.</title>
        <authorList>
            <person name="Zhou Z."/>
        </authorList>
    </citation>
    <scope>NUCLEOTIDE SEQUENCE [LARGE SCALE GENOMIC DNA]</scope>
    <source>
        <strain evidence="2">z8</strain>
    </source>
</reference>